<evidence type="ECO:0000313" key="3">
    <source>
        <dbReference type="EMBL" id="MCP2010694.1"/>
    </source>
</evidence>
<dbReference type="Proteomes" id="UP001162889">
    <property type="component" value="Unassembled WGS sequence"/>
</dbReference>
<sequence>MLTRSARRIPAEFPEDIAAAESDLPSLREIQRLQLLRGLAAATEVAAARRTCALARQCTERLEQSLSQRRNEVQQARRKHACDKLAQPASISALTLWRHNEFAMLGELTRHSDELHRQRDAARQAQEQLDELILRHRRIESRREKYTQLIEELDSAR</sequence>
<dbReference type="RefSeq" id="WP_217943257.1">
    <property type="nucleotide sequence ID" value="NZ_JAHTGR010000008.1"/>
</dbReference>
<proteinExistence type="predicted"/>
<evidence type="ECO:0000313" key="4">
    <source>
        <dbReference type="Proteomes" id="UP001155901"/>
    </source>
</evidence>
<keyword evidence="5" id="KW-1185">Reference proteome</keyword>
<dbReference type="EMBL" id="JALJZU010000009">
    <property type="protein sequence ID" value="MCP2010694.1"/>
    <property type="molecule type" value="Genomic_DNA"/>
</dbReference>
<accession>A0AA41HCQ2</accession>
<reference evidence="3" key="2">
    <citation type="submission" date="2022-03" db="EMBL/GenBank/DDBJ databases">
        <title>Genome Encyclopedia of Bacteria and Archaea VI: Functional Genomics of Type Strains.</title>
        <authorList>
            <person name="Whitman W."/>
        </authorList>
    </citation>
    <scope>NUCLEOTIDE SEQUENCE</scope>
    <source>
        <strain evidence="3">HSC-15S17</strain>
    </source>
</reference>
<dbReference type="Proteomes" id="UP001155901">
    <property type="component" value="Unassembled WGS sequence"/>
</dbReference>
<dbReference type="EMBL" id="JAHTGR010000008">
    <property type="protein sequence ID" value="MBV6322487.1"/>
    <property type="molecule type" value="Genomic_DNA"/>
</dbReference>
<keyword evidence="1" id="KW-0175">Coiled coil</keyword>
<comment type="caution">
    <text evidence="2">The sequence shown here is derived from an EMBL/GenBank/DDBJ whole genome shotgun (WGS) entry which is preliminary data.</text>
</comment>
<protein>
    <submittedName>
        <fullName evidence="3">Chromosome segregation ATPase</fullName>
    </submittedName>
</protein>
<evidence type="ECO:0000313" key="2">
    <source>
        <dbReference type="EMBL" id="MBV6322487.1"/>
    </source>
</evidence>
<name>A0AA41HCQ2_9BURK</name>
<reference evidence="2" key="1">
    <citation type="submission" date="2021-07" db="EMBL/GenBank/DDBJ databases">
        <title>Characterization of violacein-producing bacteria and related species.</title>
        <authorList>
            <person name="Wilson H.S."/>
            <person name="De Leon M.E."/>
        </authorList>
    </citation>
    <scope>NUCLEOTIDE SEQUENCE</scope>
    <source>
        <strain evidence="2">HSC-15S17</strain>
    </source>
</reference>
<dbReference type="AlphaFoldDB" id="A0AA41HCQ2"/>
<gene>
    <name evidence="2" type="ORF">KVP70_16215</name>
    <name evidence="3" type="ORF">L1274_004436</name>
</gene>
<organism evidence="2 4">
    <name type="scientific">Duganella violaceipulchra</name>
    <dbReference type="NCBI Taxonomy" id="2849652"/>
    <lineage>
        <taxon>Bacteria</taxon>
        <taxon>Pseudomonadati</taxon>
        <taxon>Pseudomonadota</taxon>
        <taxon>Betaproteobacteria</taxon>
        <taxon>Burkholderiales</taxon>
        <taxon>Oxalobacteraceae</taxon>
        <taxon>Telluria group</taxon>
        <taxon>Duganella</taxon>
    </lineage>
</organism>
<evidence type="ECO:0000256" key="1">
    <source>
        <dbReference type="SAM" id="Coils"/>
    </source>
</evidence>
<evidence type="ECO:0000313" key="5">
    <source>
        <dbReference type="Proteomes" id="UP001162889"/>
    </source>
</evidence>
<feature type="coiled-coil region" evidence="1">
    <location>
        <begin position="108"/>
        <end position="156"/>
    </location>
</feature>